<dbReference type="Proteomes" id="UP000799444">
    <property type="component" value="Unassembled WGS sequence"/>
</dbReference>
<evidence type="ECO:0000313" key="2">
    <source>
        <dbReference type="EMBL" id="KAF2738500.1"/>
    </source>
</evidence>
<dbReference type="OrthoDB" id="3735750at2759"/>
<reference evidence="2" key="1">
    <citation type="journal article" date="2020" name="Stud. Mycol.">
        <title>101 Dothideomycetes genomes: a test case for predicting lifestyles and emergence of pathogens.</title>
        <authorList>
            <person name="Haridas S."/>
            <person name="Albert R."/>
            <person name="Binder M."/>
            <person name="Bloem J."/>
            <person name="Labutti K."/>
            <person name="Salamov A."/>
            <person name="Andreopoulos B."/>
            <person name="Baker S."/>
            <person name="Barry K."/>
            <person name="Bills G."/>
            <person name="Bluhm B."/>
            <person name="Cannon C."/>
            <person name="Castanera R."/>
            <person name="Culley D."/>
            <person name="Daum C."/>
            <person name="Ezra D."/>
            <person name="Gonzalez J."/>
            <person name="Henrissat B."/>
            <person name="Kuo A."/>
            <person name="Liang C."/>
            <person name="Lipzen A."/>
            <person name="Lutzoni F."/>
            <person name="Magnuson J."/>
            <person name="Mondo S."/>
            <person name="Nolan M."/>
            <person name="Ohm R."/>
            <person name="Pangilinan J."/>
            <person name="Park H.-J."/>
            <person name="Ramirez L."/>
            <person name="Alfaro M."/>
            <person name="Sun H."/>
            <person name="Tritt A."/>
            <person name="Yoshinaga Y."/>
            <person name="Zwiers L.-H."/>
            <person name="Turgeon B."/>
            <person name="Goodwin S."/>
            <person name="Spatafora J."/>
            <person name="Crous P."/>
            <person name="Grigoriev I."/>
        </authorList>
    </citation>
    <scope>NUCLEOTIDE SEQUENCE</scope>
    <source>
        <strain evidence="2">CBS 125425</strain>
    </source>
</reference>
<evidence type="ECO:0000256" key="1">
    <source>
        <dbReference type="SAM" id="MobiDB-lite"/>
    </source>
</evidence>
<organism evidence="2 3">
    <name type="scientific">Polyplosphaeria fusca</name>
    <dbReference type="NCBI Taxonomy" id="682080"/>
    <lineage>
        <taxon>Eukaryota</taxon>
        <taxon>Fungi</taxon>
        <taxon>Dikarya</taxon>
        <taxon>Ascomycota</taxon>
        <taxon>Pezizomycotina</taxon>
        <taxon>Dothideomycetes</taxon>
        <taxon>Pleosporomycetidae</taxon>
        <taxon>Pleosporales</taxon>
        <taxon>Tetraplosphaeriaceae</taxon>
        <taxon>Polyplosphaeria</taxon>
    </lineage>
</organism>
<gene>
    <name evidence="2" type="ORF">EJ04DRAFT_509643</name>
</gene>
<dbReference type="EMBL" id="ML996109">
    <property type="protein sequence ID" value="KAF2738500.1"/>
    <property type="molecule type" value="Genomic_DNA"/>
</dbReference>
<comment type="caution">
    <text evidence="2">The sequence shown here is derived from an EMBL/GenBank/DDBJ whole genome shotgun (WGS) entry which is preliminary data.</text>
</comment>
<dbReference type="AlphaFoldDB" id="A0A9P4R5I7"/>
<keyword evidence="3" id="KW-1185">Reference proteome</keyword>
<sequence length="166" mass="19474">MASWNFTVQKINESFDQLARWYRDFMHRTEISFRALHERIAFLEERQASQRPTDEQLERVLRRILAEKFAGRETQRTEDLNATTPAYFVEKPGDDMVVPEAIPIEIASIQVDPEAIPSRTYSETLRMLENKLPSFPSINLEKTMATDSSRDSETPPPTHRRHDRPW</sequence>
<name>A0A9P4R5I7_9PLEO</name>
<proteinExistence type="predicted"/>
<accession>A0A9P4R5I7</accession>
<evidence type="ECO:0000313" key="3">
    <source>
        <dbReference type="Proteomes" id="UP000799444"/>
    </source>
</evidence>
<feature type="region of interest" description="Disordered" evidence="1">
    <location>
        <begin position="137"/>
        <end position="166"/>
    </location>
</feature>
<protein>
    <submittedName>
        <fullName evidence="2">Uncharacterized protein</fullName>
    </submittedName>
</protein>